<feature type="domain" description="AAA-ATPase-like" evidence="1">
    <location>
        <begin position="2"/>
        <end position="209"/>
    </location>
</feature>
<comment type="caution">
    <text evidence="2">The sequence shown here is derived from an EMBL/GenBank/DDBJ whole genome shotgun (WGS) entry which is preliminary data.</text>
</comment>
<dbReference type="EMBL" id="ATBP01001369">
    <property type="protein sequence ID" value="ETR67463.1"/>
    <property type="molecule type" value="Genomic_DNA"/>
</dbReference>
<accession>A0A1V1NY17</accession>
<protein>
    <submittedName>
        <fullName evidence="2">AAA-ATPase</fullName>
    </submittedName>
</protein>
<organism evidence="2 3">
    <name type="scientific">Candidatus Magnetoglobus multicellularis str. Araruama</name>
    <dbReference type="NCBI Taxonomy" id="890399"/>
    <lineage>
        <taxon>Bacteria</taxon>
        <taxon>Pseudomonadati</taxon>
        <taxon>Thermodesulfobacteriota</taxon>
        <taxon>Desulfobacteria</taxon>
        <taxon>Desulfobacterales</taxon>
        <taxon>Desulfobacteraceae</taxon>
        <taxon>Candidatus Magnetoglobus</taxon>
    </lineage>
</organism>
<gene>
    <name evidence="2" type="ORF">OMM_05125</name>
</gene>
<dbReference type="Pfam" id="PF09820">
    <property type="entry name" value="AAA-ATPase_like"/>
    <property type="match status" value="1"/>
</dbReference>
<dbReference type="InterPro" id="IPR018631">
    <property type="entry name" value="AAA-ATPase-like_dom"/>
</dbReference>
<name>A0A1V1NY17_9BACT</name>
<evidence type="ECO:0000259" key="1">
    <source>
        <dbReference type="Pfam" id="PF09820"/>
    </source>
</evidence>
<evidence type="ECO:0000313" key="2">
    <source>
        <dbReference type="EMBL" id="ETR67463.1"/>
    </source>
</evidence>
<evidence type="ECO:0000313" key="3">
    <source>
        <dbReference type="Proteomes" id="UP000189670"/>
    </source>
</evidence>
<dbReference type="Proteomes" id="UP000189670">
    <property type="component" value="Unassembled WGS sequence"/>
</dbReference>
<dbReference type="PANTHER" id="PTHR34825">
    <property type="entry name" value="CONSERVED PROTEIN, WITH A WEAK D-GALACTARATE DEHYDRATASE/ALTRONATE HYDROLASE DOMAIN"/>
    <property type="match status" value="1"/>
</dbReference>
<reference evidence="3" key="1">
    <citation type="submission" date="2012-11" db="EMBL/GenBank/DDBJ databases">
        <authorList>
            <person name="Lucero-Rivera Y.E."/>
            <person name="Tovar-Ramirez D."/>
        </authorList>
    </citation>
    <scope>NUCLEOTIDE SEQUENCE [LARGE SCALE GENOMIC DNA]</scope>
    <source>
        <strain evidence="3">Araruama</strain>
    </source>
</reference>
<dbReference type="PANTHER" id="PTHR34825:SF2">
    <property type="entry name" value="AAA-ATPASE-LIKE DOMAIN-CONTAINING PROTEIN"/>
    <property type="match status" value="1"/>
</dbReference>
<sequence length="334" mass="39746">MLYVDKTKYIHTLEDLSNFIFIIRPRRFGKSLWINLLQYYYDSNLKNYFSELFKDTFIGKNPTPNKNTYLTIAFNFSMVDPSFERIQESFQRYINTIIEDFILRYQQHFDKQILEEIQAITFIDQKIQKLFLYCSRKKLKVFMLIDEYDNFTNTILTTSGKDKYLKLTQGEGPFRYFFNLLKGLTSMPFSGLDKLFITGVSPVTMDDVTSGFNIGTNISLEASINEFIGFTENETQDILSYYHQSGQLSLEPDFCMDVMKKWYNNYRFSPDAENVVFNSDMVLYFIQKSMTGKKLPKKLIDQNVRIDYNKLRYLITIEKQLNGKWQFQSFEKHY</sequence>
<proteinExistence type="predicted"/>
<dbReference type="AlphaFoldDB" id="A0A1V1NY17"/>